<gene>
    <name evidence="3" type="ORF">C7212DRAFT_284809</name>
</gene>
<evidence type="ECO:0000259" key="2">
    <source>
        <dbReference type="PROSITE" id="PS50213"/>
    </source>
</evidence>
<dbReference type="EMBL" id="PYWC01000082">
    <property type="protein sequence ID" value="PWW73305.1"/>
    <property type="molecule type" value="Genomic_DNA"/>
</dbReference>
<dbReference type="SUPFAM" id="SSF82153">
    <property type="entry name" value="FAS1 domain"/>
    <property type="match status" value="1"/>
</dbReference>
<keyword evidence="4" id="KW-1185">Reference proteome</keyword>
<dbReference type="InterPro" id="IPR036378">
    <property type="entry name" value="FAS1_dom_sf"/>
</dbReference>
<protein>
    <recommendedName>
        <fullName evidence="2">FAS1 domain-containing protein</fullName>
    </recommendedName>
</protein>
<dbReference type="Gene3D" id="2.30.180.10">
    <property type="entry name" value="FAS1 domain"/>
    <property type="match status" value="1"/>
</dbReference>
<accession>A0A317SFX8</accession>
<reference evidence="3 4" key="1">
    <citation type="submission" date="2018-03" db="EMBL/GenBank/DDBJ databases">
        <title>Genomes of Pezizomycetes fungi and the evolution of truffles.</title>
        <authorList>
            <person name="Murat C."/>
            <person name="Payen T."/>
            <person name="Noel B."/>
            <person name="Kuo A."/>
            <person name="Martin F.M."/>
        </authorList>
    </citation>
    <scope>NUCLEOTIDE SEQUENCE [LARGE SCALE GENOMIC DNA]</scope>
    <source>
        <strain evidence="3">091103-1</strain>
    </source>
</reference>
<dbReference type="PANTHER" id="PTHR28156">
    <property type="entry name" value="FAS1 DOMAIN-CONTAINING PROTEIN YDR262W"/>
    <property type="match status" value="1"/>
</dbReference>
<comment type="caution">
    <text evidence="3">The sequence shown here is derived from an EMBL/GenBank/DDBJ whole genome shotgun (WGS) entry which is preliminary data.</text>
</comment>
<name>A0A317SFX8_9PEZI</name>
<feature type="domain" description="FAS1" evidence="2">
    <location>
        <begin position="13"/>
        <end position="163"/>
    </location>
</feature>
<evidence type="ECO:0000313" key="4">
    <source>
        <dbReference type="Proteomes" id="UP000246991"/>
    </source>
</evidence>
<organism evidence="3 4">
    <name type="scientific">Tuber magnatum</name>
    <name type="common">white Piedmont truffle</name>
    <dbReference type="NCBI Taxonomy" id="42249"/>
    <lineage>
        <taxon>Eukaryota</taxon>
        <taxon>Fungi</taxon>
        <taxon>Dikarya</taxon>
        <taxon>Ascomycota</taxon>
        <taxon>Pezizomycotina</taxon>
        <taxon>Pezizomycetes</taxon>
        <taxon>Pezizales</taxon>
        <taxon>Tuberaceae</taxon>
        <taxon>Tuber</taxon>
    </lineage>
</organism>
<dbReference type="AlphaFoldDB" id="A0A317SFX8"/>
<dbReference type="PROSITE" id="PS50213">
    <property type="entry name" value="FAS1"/>
    <property type="match status" value="1"/>
</dbReference>
<sequence length="165" mass="17855">MSTSTAPGTPPGPPLLADVLPLDKSISVFSGFTRSVESISTRVSDGETNTTVLAPTNYAISKLPRKPWESPDDEGAGGNVLSEIYKGLGGEDRAGRNLRRFVEAHCLAENPWAEGVKVETLAGRVVWWAWEGGVKKIFPDGVEVEERMNEASNGQVWILKGVINY</sequence>
<dbReference type="PANTHER" id="PTHR28156:SF1">
    <property type="entry name" value="FAS1 DOMAIN-CONTAINING PROTEIN YDR262W"/>
    <property type="match status" value="1"/>
</dbReference>
<dbReference type="Proteomes" id="UP000246991">
    <property type="component" value="Unassembled WGS sequence"/>
</dbReference>
<dbReference type="InterPro" id="IPR040200">
    <property type="entry name" value="Mug57-like"/>
</dbReference>
<proteinExistence type="predicted"/>
<dbReference type="STRING" id="42249.A0A317SFX8"/>
<dbReference type="OrthoDB" id="5551751at2759"/>
<evidence type="ECO:0000313" key="3">
    <source>
        <dbReference type="EMBL" id="PWW73305.1"/>
    </source>
</evidence>
<evidence type="ECO:0000256" key="1">
    <source>
        <dbReference type="ARBA" id="ARBA00022729"/>
    </source>
</evidence>
<dbReference type="InterPro" id="IPR000782">
    <property type="entry name" value="FAS1_domain"/>
</dbReference>
<keyword evidence="1" id="KW-0732">Signal</keyword>